<organism evidence="5 6">
    <name type="scientific">Sinorhizobium alkalisoli</name>
    <dbReference type="NCBI Taxonomy" id="1752398"/>
    <lineage>
        <taxon>Bacteria</taxon>
        <taxon>Pseudomonadati</taxon>
        <taxon>Pseudomonadota</taxon>
        <taxon>Alphaproteobacteria</taxon>
        <taxon>Hyphomicrobiales</taxon>
        <taxon>Rhizobiaceae</taxon>
        <taxon>Sinorhizobium/Ensifer group</taxon>
        <taxon>Sinorhizobium</taxon>
    </lineage>
</organism>
<dbReference type="GO" id="GO:0003677">
    <property type="term" value="F:DNA binding"/>
    <property type="evidence" value="ECO:0007669"/>
    <property type="project" value="UniProtKB-KW"/>
</dbReference>
<evidence type="ECO:0000259" key="4">
    <source>
        <dbReference type="PROSITE" id="PS50937"/>
    </source>
</evidence>
<feature type="domain" description="HTH merR-type" evidence="4">
    <location>
        <begin position="3"/>
        <end position="72"/>
    </location>
</feature>
<dbReference type="Proteomes" id="UP000094342">
    <property type="component" value="Unassembled WGS sequence"/>
</dbReference>
<keyword evidence="6" id="KW-1185">Reference proteome</keyword>
<evidence type="ECO:0000256" key="2">
    <source>
        <dbReference type="ARBA" id="ARBA00023125"/>
    </source>
</evidence>
<name>A0A1E3VG84_9HYPH</name>
<dbReference type="SUPFAM" id="SSF46955">
    <property type="entry name" value="Putative DNA-binding domain"/>
    <property type="match status" value="1"/>
</dbReference>
<proteinExistence type="predicted"/>
<dbReference type="GO" id="GO:0003700">
    <property type="term" value="F:DNA-binding transcription factor activity"/>
    <property type="evidence" value="ECO:0007669"/>
    <property type="project" value="InterPro"/>
</dbReference>
<dbReference type="PRINTS" id="PR00040">
    <property type="entry name" value="HTHMERR"/>
</dbReference>
<dbReference type="Gene3D" id="1.10.1660.10">
    <property type="match status" value="1"/>
</dbReference>
<accession>A0A1E3VG84</accession>
<keyword evidence="2" id="KW-0238">DNA-binding</keyword>
<dbReference type="SMART" id="SM00422">
    <property type="entry name" value="HTH_MERR"/>
    <property type="match status" value="1"/>
</dbReference>
<protein>
    <submittedName>
        <fullName evidence="5">MerR family transcriptional regulator</fullName>
    </submittedName>
</protein>
<dbReference type="STRING" id="1752398.A8M32_04790"/>
<evidence type="ECO:0000256" key="1">
    <source>
        <dbReference type="ARBA" id="ARBA00023015"/>
    </source>
</evidence>
<gene>
    <name evidence="5" type="ORF">A8M32_04790</name>
</gene>
<sequence>MRTISIGKAARESGVKVPTIRYYEQIGLLAAPERTESNRRTYTDDDIRRLAFIRHSRELGFEIDAIRTLIELQEHPAAPCAAADAIARRRLEDVQARIRKLRALEQELERMLASGVHGRVHNCRVIEVLADHYKCVHEEH</sequence>
<dbReference type="Pfam" id="PF13411">
    <property type="entry name" value="MerR_1"/>
    <property type="match status" value="1"/>
</dbReference>
<dbReference type="CDD" id="cd04785">
    <property type="entry name" value="HTH_CadR-PbrR-like"/>
    <property type="match status" value="1"/>
</dbReference>
<dbReference type="PROSITE" id="PS50937">
    <property type="entry name" value="HTH_MERR_2"/>
    <property type="match status" value="1"/>
</dbReference>
<evidence type="ECO:0000256" key="3">
    <source>
        <dbReference type="ARBA" id="ARBA00023163"/>
    </source>
</evidence>
<dbReference type="InterPro" id="IPR047057">
    <property type="entry name" value="MerR_fam"/>
</dbReference>
<comment type="caution">
    <text evidence="5">The sequence shown here is derived from an EMBL/GenBank/DDBJ whole genome shotgun (WGS) entry which is preliminary data.</text>
</comment>
<dbReference type="PROSITE" id="PS00552">
    <property type="entry name" value="HTH_MERR_1"/>
    <property type="match status" value="1"/>
</dbReference>
<dbReference type="PANTHER" id="PTHR30204">
    <property type="entry name" value="REDOX-CYCLING DRUG-SENSING TRANSCRIPTIONAL ACTIVATOR SOXR"/>
    <property type="match status" value="1"/>
</dbReference>
<dbReference type="OrthoDB" id="9802944at2"/>
<dbReference type="EMBL" id="LYBW01000043">
    <property type="protein sequence ID" value="ODR92544.1"/>
    <property type="molecule type" value="Genomic_DNA"/>
</dbReference>
<keyword evidence="1" id="KW-0805">Transcription regulation</keyword>
<dbReference type="PANTHER" id="PTHR30204:SF94">
    <property type="entry name" value="HEAVY METAL-DEPENDENT TRANSCRIPTIONAL REGULATOR HI_0293-RELATED"/>
    <property type="match status" value="1"/>
</dbReference>
<dbReference type="AlphaFoldDB" id="A0A1E3VG84"/>
<keyword evidence="3" id="KW-0804">Transcription</keyword>
<evidence type="ECO:0000313" key="5">
    <source>
        <dbReference type="EMBL" id="ODR92544.1"/>
    </source>
</evidence>
<evidence type="ECO:0000313" key="6">
    <source>
        <dbReference type="Proteomes" id="UP000094342"/>
    </source>
</evidence>
<dbReference type="InterPro" id="IPR009061">
    <property type="entry name" value="DNA-bd_dom_put_sf"/>
</dbReference>
<dbReference type="InterPro" id="IPR000551">
    <property type="entry name" value="MerR-type_HTH_dom"/>
</dbReference>
<dbReference type="RefSeq" id="WP_069457268.1">
    <property type="nucleotide sequence ID" value="NZ_LYBW01000043.1"/>
</dbReference>
<reference evidence="6" key="1">
    <citation type="submission" date="2016-05" db="EMBL/GenBank/DDBJ databases">
        <authorList>
            <person name="Li Y."/>
        </authorList>
    </citation>
    <scope>NUCLEOTIDE SEQUENCE [LARGE SCALE GENOMIC DNA]</scope>
    <source>
        <strain evidence="6">YIC4027</strain>
    </source>
</reference>